<dbReference type="InterPro" id="IPR000591">
    <property type="entry name" value="DEP_dom"/>
</dbReference>
<dbReference type="AlphaFoldDB" id="A0A8K0H4U7"/>
<evidence type="ECO:0000256" key="1">
    <source>
        <dbReference type="SAM" id="MobiDB-lite"/>
    </source>
</evidence>
<dbReference type="PROSITE" id="PS51354">
    <property type="entry name" value="GLUTAREDOXIN_2"/>
    <property type="match status" value="1"/>
</dbReference>
<reference evidence="3" key="1">
    <citation type="submission" date="2020-03" db="EMBL/GenBank/DDBJ databases">
        <title>A high-quality chromosome-level genome assembly of a woody plant with both climbing and erect habits, Rhamnella rubrinervis.</title>
        <authorList>
            <person name="Lu Z."/>
            <person name="Yang Y."/>
            <person name="Zhu X."/>
            <person name="Sun Y."/>
        </authorList>
    </citation>
    <scope>NUCLEOTIDE SEQUENCE</scope>
    <source>
        <strain evidence="3">BYM</strain>
        <tissue evidence="3">Leaf</tissue>
    </source>
</reference>
<keyword evidence="4" id="KW-1185">Reference proteome</keyword>
<dbReference type="OrthoDB" id="418495at2759"/>
<organism evidence="3 4">
    <name type="scientific">Rhamnella rubrinervis</name>
    <dbReference type="NCBI Taxonomy" id="2594499"/>
    <lineage>
        <taxon>Eukaryota</taxon>
        <taxon>Viridiplantae</taxon>
        <taxon>Streptophyta</taxon>
        <taxon>Embryophyta</taxon>
        <taxon>Tracheophyta</taxon>
        <taxon>Spermatophyta</taxon>
        <taxon>Magnoliopsida</taxon>
        <taxon>eudicotyledons</taxon>
        <taxon>Gunneridae</taxon>
        <taxon>Pentapetalae</taxon>
        <taxon>rosids</taxon>
        <taxon>fabids</taxon>
        <taxon>Rosales</taxon>
        <taxon>Rhamnaceae</taxon>
        <taxon>rhamnoid group</taxon>
        <taxon>Rhamneae</taxon>
        <taxon>Rhamnella</taxon>
    </lineage>
</organism>
<gene>
    <name evidence="3" type="ORF">FNV43_RR10928</name>
</gene>
<dbReference type="PANTHER" id="PTHR46361:SF3">
    <property type="entry name" value="ELECTRON CARRIER_ PROTEIN DISULFIDE OXIDOREDUCTASE"/>
    <property type="match status" value="1"/>
</dbReference>
<feature type="compositionally biased region" description="Basic and acidic residues" evidence="1">
    <location>
        <begin position="89"/>
        <end position="127"/>
    </location>
</feature>
<feature type="region of interest" description="Disordered" evidence="1">
    <location>
        <begin position="259"/>
        <end position="295"/>
    </location>
</feature>
<dbReference type="InterPro" id="IPR036388">
    <property type="entry name" value="WH-like_DNA-bd_sf"/>
</dbReference>
<dbReference type="PANTHER" id="PTHR46361">
    <property type="entry name" value="ELECTRON CARRIER/ PROTEIN DISULFIDE OXIDOREDUCTASE"/>
    <property type="match status" value="1"/>
</dbReference>
<dbReference type="Proteomes" id="UP000796880">
    <property type="component" value="Unassembled WGS sequence"/>
</dbReference>
<proteinExistence type="predicted"/>
<evidence type="ECO:0000313" key="4">
    <source>
        <dbReference type="Proteomes" id="UP000796880"/>
    </source>
</evidence>
<dbReference type="InterPro" id="IPR006869">
    <property type="entry name" value="DUF547"/>
</dbReference>
<feature type="domain" description="DEP" evidence="2">
    <location>
        <begin position="453"/>
        <end position="526"/>
    </location>
</feature>
<dbReference type="PROSITE" id="PS50186">
    <property type="entry name" value="DEP"/>
    <property type="match status" value="1"/>
</dbReference>
<comment type="caution">
    <text evidence="3">The sequence shown here is derived from an EMBL/GenBank/DDBJ whole genome shotgun (WGS) entry which is preliminary data.</text>
</comment>
<dbReference type="Gene3D" id="3.40.30.10">
    <property type="entry name" value="Glutaredoxin"/>
    <property type="match status" value="1"/>
</dbReference>
<dbReference type="SUPFAM" id="SSF46785">
    <property type="entry name" value="Winged helix' DNA-binding domain"/>
    <property type="match status" value="1"/>
</dbReference>
<feature type="compositionally biased region" description="Low complexity" evidence="1">
    <location>
        <begin position="271"/>
        <end position="289"/>
    </location>
</feature>
<dbReference type="GO" id="GO:0035556">
    <property type="term" value="P:intracellular signal transduction"/>
    <property type="evidence" value="ECO:0007669"/>
    <property type="project" value="InterPro"/>
</dbReference>
<dbReference type="Gene3D" id="1.10.10.10">
    <property type="entry name" value="Winged helix-like DNA-binding domain superfamily/Winged helix DNA-binding domain"/>
    <property type="match status" value="1"/>
</dbReference>
<feature type="compositionally biased region" description="Polar residues" evidence="1">
    <location>
        <begin position="177"/>
        <end position="190"/>
    </location>
</feature>
<feature type="region of interest" description="Disordered" evidence="1">
    <location>
        <begin position="1"/>
        <end position="53"/>
    </location>
</feature>
<dbReference type="EMBL" id="VOIH02000005">
    <property type="protein sequence ID" value="KAF3445751.1"/>
    <property type="molecule type" value="Genomic_DNA"/>
</dbReference>
<dbReference type="InterPro" id="IPR002109">
    <property type="entry name" value="Glutaredoxin"/>
</dbReference>
<feature type="compositionally biased region" description="Basic and acidic residues" evidence="1">
    <location>
        <begin position="18"/>
        <end position="40"/>
    </location>
</feature>
<accession>A0A8K0H4U7</accession>
<protein>
    <recommendedName>
        <fullName evidence="2">DEP domain-containing protein</fullName>
    </recommendedName>
</protein>
<dbReference type="Pfam" id="PF00610">
    <property type="entry name" value="DEP"/>
    <property type="match status" value="1"/>
</dbReference>
<name>A0A8K0H4U7_9ROSA</name>
<dbReference type="SMART" id="SM00049">
    <property type="entry name" value="DEP"/>
    <property type="match status" value="1"/>
</dbReference>
<dbReference type="CDD" id="cd04371">
    <property type="entry name" value="DEP"/>
    <property type="match status" value="1"/>
</dbReference>
<feature type="region of interest" description="Disordered" evidence="1">
    <location>
        <begin position="65"/>
        <end position="229"/>
    </location>
</feature>
<dbReference type="SUPFAM" id="SSF52833">
    <property type="entry name" value="Thioredoxin-like"/>
    <property type="match status" value="1"/>
</dbReference>
<dbReference type="Pfam" id="PF04784">
    <property type="entry name" value="DUF547"/>
    <property type="match status" value="1"/>
</dbReference>
<evidence type="ECO:0000313" key="3">
    <source>
        <dbReference type="EMBL" id="KAF3445751.1"/>
    </source>
</evidence>
<evidence type="ECO:0000259" key="2">
    <source>
        <dbReference type="PROSITE" id="PS50186"/>
    </source>
</evidence>
<feature type="compositionally biased region" description="Basic and acidic residues" evidence="1">
    <location>
        <begin position="1"/>
        <end position="11"/>
    </location>
</feature>
<feature type="compositionally biased region" description="Gly residues" evidence="1">
    <location>
        <begin position="73"/>
        <end position="82"/>
    </location>
</feature>
<dbReference type="Pfam" id="PF00462">
    <property type="entry name" value="Glutaredoxin"/>
    <property type="match status" value="1"/>
</dbReference>
<dbReference type="InterPro" id="IPR036390">
    <property type="entry name" value="WH_DNA-bd_sf"/>
</dbReference>
<dbReference type="InterPro" id="IPR036249">
    <property type="entry name" value="Thioredoxin-like_sf"/>
</dbReference>
<sequence>MEKEDSTEKDITNSPSAKKVEGDTLVDKEQHGDPPTEMKSLDVSTEGLKLDDGNGKCEVVDKMDGCSDLVSNGQGGKIGDGLGQDDLDESRHLGSKAQEEMLDIDRSPDILDQKTDKRKDLESKAEGESLDIDIVQVESVNKVDTGRELGSGDQEKKSLTDGAVGDSGKKMDASGDLASNSQNETDQTTGEILGEEKEQEPVFDGTEDPGMEVSRSTSTRSLDNDSETQKVVEKAVALKNLVTEKGAVVVSSFLRRLSGKKDDVEQDVPDNADNNVSDSNNNNESDNASQKTAERSTWNPLNYISFSRDGVTENKDEERLEVIGEPPKHIVMKGRIILYTRLGCQDCKEARLFLHMKRLGYVEINIDVYPSRKQELEKIARSTAVPKVFFNEVLIGSLGELRGLDESGKLDEKIEYLIAEAPSFEAPLPPLSGEDDVSTSGAIDELALVVRKMKESIIIKDRFYKMRRFTNCFLGSEAVDFLSEDQLLEREEAIEFGRKLASKLFFQHVLHENLFEDGNHLYRFLDNDPLVAECQNIPRGITLVKPKPIIEIASRLRFLSYAIFEAYTSEDGRHVDYRSIHGSEEFARYLRIVEELQRVEVQDMSREEKLAFFINLYNTMAIHAILVWGHPTGALERRRLFGEFRYVIGGSTYSLSAIHNGILRGNQRPPYNLLKPFGARDQRSKVALPYPEPLIHFALVCGTRSGPALRCYSPGDIDKELVEAAHNFLTNGGVFVDFNAKLASISKILRWYSVDFGKNEIEVLKHASNYLDPAVSEALLELLANYQLKVTYQPYDWGLNF</sequence>